<feature type="compositionally biased region" description="Basic residues" evidence="5">
    <location>
        <begin position="333"/>
        <end position="347"/>
    </location>
</feature>
<feature type="transmembrane region" description="Helical" evidence="6">
    <location>
        <begin position="239"/>
        <end position="262"/>
    </location>
</feature>
<dbReference type="InterPro" id="IPR006603">
    <property type="entry name" value="PQ-loop_rpt"/>
</dbReference>
<dbReference type="Proteomes" id="UP000757232">
    <property type="component" value="Unassembled WGS sequence"/>
</dbReference>
<evidence type="ECO:0000256" key="5">
    <source>
        <dbReference type="SAM" id="MobiDB-lite"/>
    </source>
</evidence>
<comment type="caution">
    <text evidence="7">The sequence shown here is derived from an EMBL/GenBank/DDBJ whole genome shotgun (WGS) entry which is preliminary data.</text>
</comment>
<feature type="compositionally biased region" description="Basic and acidic residues" evidence="5">
    <location>
        <begin position="308"/>
        <end position="320"/>
    </location>
</feature>
<dbReference type="Pfam" id="PF04193">
    <property type="entry name" value="PQ-loop"/>
    <property type="match status" value="2"/>
</dbReference>
<keyword evidence="4 6" id="KW-0472">Membrane</keyword>
<evidence type="ECO:0000256" key="4">
    <source>
        <dbReference type="ARBA" id="ARBA00023136"/>
    </source>
</evidence>
<dbReference type="GO" id="GO:0016020">
    <property type="term" value="C:membrane"/>
    <property type="evidence" value="ECO:0007669"/>
    <property type="project" value="UniProtKB-SubCell"/>
</dbReference>
<feature type="transmembrane region" description="Helical" evidence="6">
    <location>
        <begin position="49"/>
        <end position="68"/>
    </location>
</feature>
<evidence type="ECO:0000313" key="7">
    <source>
        <dbReference type="EMBL" id="OCB88793.1"/>
    </source>
</evidence>
<dbReference type="PANTHER" id="PTHR16201">
    <property type="entry name" value="SEVEN TRANSMEMBRANE PROTEIN 1-RELATED"/>
    <property type="match status" value="1"/>
</dbReference>
<dbReference type="InterPro" id="IPR051415">
    <property type="entry name" value="LAAT-1"/>
</dbReference>
<keyword evidence="8" id="KW-1185">Reference proteome</keyword>
<name>A0A9Q5HZC6_SANBA</name>
<sequence>MSDVCEQHHDLWGTLLTLGLIGGLFASYVPQHFKIINKSSSEGFSPWFLLLGATSSAAGCLNMWTMQWNVVRCCRYISTGSCVESMGGIMQVSLQWLLFNIIQILYIMYYPPHLKFKTVAVDDTPVKTNAKTSHWRLSVVLAWAVALHMVFCTFVTFGLLLSTNVNLPTSPAQDPRIAGWATFLGLTSAALAAIQYCPQLWHTFHLKLVGALSIPMMVIQSPGAALMVLSIAMRPGTDWTSWIMFAVSGIMQAILLFMCVAWKIRQRRLHIDDFGHPLPPSSAELGQSTQSIPRPRSADEEEQGEGGEDGRPHLSDEEIVRAMLGENTPLLKGNKRKGSGFLRVFRR</sequence>
<proteinExistence type="predicted"/>
<feature type="transmembrane region" description="Helical" evidence="6">
    <location>
        <begin position="177"/>
        <end position="196"/>
    </location>
</feature>
<reference evidence="7" key="1">
    <citation type="submission" date="2016-06" db="EMBL/GenBank/DDBJ databases">
        <title>Draft Genome sequence of the fungus Inonotus baumii.</title>
        <authorList>
            <person name="Zhu H."/>
            <person name="Lin W."/>
        </authorList>
    </citation>
    <scope>NUCLEOTIDE SEQUENCE</scope>
    <source>
        <strain evidence="7">821</strain>
    </source>
</reference>
<dbReference type="PANTHER" id="PTHR16201:SF11">
    <property type="entry name" value="PQ-LOOP REPEAT-CONTAINING PROTEIN"/>
    <property type="match status" value="1"/>
</dbReference>
<dbReference type="EMBL" id="LNZH02000171">
    <property type="protein sequence ID" value="OCB88793.1"/>
    <property type="molecule type" value="Genomic_DNA"/>
</dbReference>
<feature type="transmembrane region" description="Helical" evidence="6">
    <location>
        <begin position="12"/>
        <end position="29"/>
    </location>
</feature>
<dbReference type="AlphaFoldDB" id="A0A9Q5HZC6"/>
<dbReference type="SMART" id="SM00679">
    <property type="entry name" value="CTNS"/>
    <property type="match status" value="2"/>
</dbReference>
<evidence type="ECO:0000256" key="1">
    <source>
        <dbReference type="ARBA" id="ARBA00004141"/>
    </source>
</evidence>
<comment type="subcellular location">
    <subcellularLocation>
        <location evidence="1">Membrane</location>
        <topology evidence="1">Multi-pass membrane protein</topology>
    </subcellularLocation>
</comment>
<accession>A0A9Q5HZC6</accession>
<keyword evidence="2 6" id="KW-0812">Transmembrane</keyword>
<feature type="transmembrane region" description="Helical" evidence="6">
    <location>
        <begin position="208"/>
        <end position="233"/>
    </location>
</feature>
<feature type="region of interest" description="Disordered" evidence="5">
    <location>
        <begin position="280"/>
        <end position="347"/>
    </location>
</feature>
<evidence type="ECO:0000313" key="8">
    <source>
        <dbReference type="Proteomes" id="UP000757232"/>
    </source>
</evidence>
<organism evidence="7 8">
    <name type="scientific">Sanghuangporus baumii</name>
    <name type="common">Phellinus baumii</name>
    <dbReference type="NCBI Taxonomy" id="108892"/>
    <lineage>
        <taxon>Eukaryota</taxon>
        <taxon>Fungi</taxon>
        <taxon>Dikarya</taxon>
        <taxon>Basidiomycota</taxon>
        <taxon>Agaricomycotina</taxon>
        <taxon>Agaricomycetes</taxon>
        <taxon>Hymenochaetales</taxon>
        <taxon>Hymenochaetaceae</taxon>
        <taxon>Sanghuangporus</taxon>
    </lineage>
</organism>
<evidence type="ECO:0000256" key="6">
    <source>
        <dbReference type="SAM" id="Phobius"/>
    </source>
</evidence>
<protein>
    <submittedName>
        <fullName evidence="7">Uncharacterized protein</fullName>
    </submittedName>
</protein>
<gene>
    <name evidence="7" type="ORF">A7U60_g4083</name>
</gene>
<feature type="transmembrane region" description="Helical" evidence="6">
    <location>
        <begin position="137"/>
        <end position="157"/>
    </location>
</feature>
<evidence type="ECO:0000256" key="2">
    <source>
        <dbReference type="ARBA" id="ARBA00022692"/>
    </source>
</evidence>
<dbReference type="OrthoDB" id="19344at2759"/>
<dbReference type="Gene3D" id="1.20.1280.290">
    <property type="match status" value="2"/>
</dbReference>
<keyword evidence="3 6" id="KW-1133">Transmembrane helix</keyword>
<evidence type="ECO:0000256" key="3">
    <source>
        <dbReference type="ARBA" id="ARBA00022989"/>
    </source>
</evidence>